<dbReference type="InterPro" id="IPR019734">
    <property type="entry name" value="TPR_rpt"/>
</dbReference>
<dbReference type="Pfam" id="PF13424">
    <property type="entry name" value="TPR_12"/>
    <property type="match status" value="1"/>
</dbReference>
<sequence length="936" mass="105793">MDDPESLDILFADVGAARDQHRSPFKFLDAYGVGDRSLFFGRDNEIRDLYARFYRSRVLLVYGESGTGKTSLIECGLRSEIPAEEALFVTVRTAQDPFEAVRRALQRVLGNALERDLDALLRAVIEQKNKILVLVFDQFEEFFLFQPASVRQAFARTVQGWLEQEGNCRLVIGLREEYLARASELEPYWPGLFHNRLWIRHLARSDAEAAIVGPCEVCGVALEQGLVPHILTDLSGGGSEVELPIFQVVFDSLYRKALLETPEHPRLTLDAYRELGQIQTILGRFLEERVQSYGEGSELARQILKALVTAEGTRQFGNRQNIAIRARQFGPELSDAQVDESLQRLIGDRLVREDPDQHWYELRHDALARQIRQWMSGLEQDLVDLRQTLENRLLEYQRHGRLLETDLLATLPPFENRLALRGELAELVEFSKRRARQHKRLRFLAVATVFTVVMAFGVFSFVQWQEAKRQKVQAEANFRRANEAVDHFFTQVSESTLLNQRGSEPLRRQLLEKALNFYQDLANQRAEDPQMRAELAAATFRTAKIRNLLGDHRQAEAAYRQAIADFAVLARDHPEIPEHQSYLARSYNNLGLLLGDGGDAAAARTAYQNALDLLERLARDHPEVPAYQSRRALSEHNLGILLSDGGDAAGARAAYQNALDLQERLVRNHPGVPEYQNNLAMSYSSLGVLLSDSGDAAAARVAYQKALDLRERLARDHPEVVEYQHKLAMSYNNLGLLLNESGDAKAARAAYQKALDLQEGLTRDHPEVPEYRSYLAESYNNLGILLGGRGGDSAEARVPILKAAGIFARLTREFPQQVAYRAGWARAEGNLAWIELIARQPREAIASASRGLEADPQQLWIRINLAHGYLFDNHTAQALAIYTENKDKKLPEGKTFAEAVLSDFKVFRARGLQHRDMARIERLLREISDHGHDGSS</sequence>
<accession>A0A080M9X9</accession>
<dbReference type="InterPro" id="IPR027417">
    <property type="entry name" value="P-loop_NTPase"/>
</dbReference>
<dbReference type="RefSeq" id="WP_034946015.1">
    <property type="nucleotide sequence ID" value="NZ_JDST02000017.1"/>
</dbReference>
<reference evidence="6" key="1">
    <citation type="submission" date="2014-02" db="EMBL/GenBank/DDBJ databases">
        <title>Expanding our view of genomic diversity in Candidatus Accumulibacter clades.</title>
        <authorList>
            <person name="Skennerton C.T."/>
            <person name="Barr J.J."/>
            <person name="Slater F.R."/>
            <person name="Bond P.L."/>
            <person name="Tyson G.W."/>
        </authorList>
    </citation>
    <scope>NUCLEOTIDE SEQUENCE [LARGE SCALE GENOMIC DNA]</scope>
</reference>
<dbReference type="AlphaFoldDB" id="A0A080M9X9"/>
<evidence type="ECO:0000256" key="2">
    <source>
        <dbReference type="ARBA" id="ARBA00022803"/>
    </source>
</evidence>
<evidence type="ECO:0000313" key="6">
    <source>
        <dbReference type="EMBL" id="KFB77796.1"/>
    </source>
</evidence>
<dbReference type="EMBL" id="JDST02000017">
    <property type="protein sequence ID" value="KFB77796.1"/>
    <property type="molecule type" value="Genomic_DNA"/>
</dbReference>
<protein>
    <submittedName>
        <fullName evidence="6">ATPase</fullName>
    </submittedName>
</protein>
<feature type="repeat" description="TPR" evidence="3">
    <location>
        <begin position="728"/>
        <end position="761"/>
    </location>
</feature>
<dbReference type="Pfam" id="PF13374">
    <property type="entry name" value="TPR_10"/>
    <property type="match status" value="2"/>
</dbReference>
<name>A0A080M9X9_9PROT</name>
<feature type="repeat" description="TPR" evidence="3">
    <location>
        <begin position="680"/>
        <end position="713"/>
    </location>
</feature>
<dbReference type="PANTHER" id="PTHR45641:SF19">
    <property type="entry name" value="NEPHROCYSTIN-3"/>
    <property type="match status" value="1"/>
</dbReference>
<gene>
    <name evidence="6" type="ORF">AW06_001038</name>
</gene>
<dbReference type="Gene3D" id="3.40.50.300">
    <property type="entry name" value="P-loop containing nucleotide triphosphate hydrolases"/>
    <property type="match status" value="1"/>
</dbReference>
<keyword evidence="7" id="KW-1185">Reference proteome</keyword>
<keyword evidence="1" id="KW-0677">Repeat</keyword>
<comment type="caution">
    <text evidence="6">The sequence shown here is derived from an EMBL/GenBank/DDBJ whole genome shotgun (WGS) entry which is preliminary data.</text>
</comment>
<proteinExistence type="predicted"/>
<evidence type="ECO:0000313" key="7">
    <source>
        <dbReference type="Proteomes" id="UP000021315"/>
    </source>
</evidence>
<keyword evidence="4" id="KW-1133">Transmembrane helix</keyword>
<feature type="domain" description="Novel STAND NTPase 1" evidence="5">
    <location>
        <begin position="24"/>
        <end position="401"/>
    </location>
</feature>
<evidence type="ECO:0000256" key="1">
    <source>
        <dbReference type="ARBA" id="ARBA00022737"/>
    </source>
</evidence>
<organism evidence="6 7">
    <name type="scientific">Candidatus Accumulibacter cognatus</name>
    <dbReference type="NCBI Taxonomy" id="2954383"/>
    <lineage>
        <taxon>Bacteria</taxon>
        <taxon>Pseudomonadati</taxon>
        <taxon>Pseudomonadota</taxon>
        <taxon>Betaproteobacteria</taxon>
        <taxon>Candidatus Accumulibacter</taxon>
    </lineage>
</organism>
<dbReference type="Gene3D" id="1.25.40.10">
    <property type="entry name" value="Tetratricopeptide repeat domain"/>
    <property type="match status" value="2"/>
</dbReference>
<evidence type="ECO:0000256" key="4">
    <source>
        <dbReference type="SAM" id="Phobius"/>
    </source>
</evidence>
<dbReference type="Proteomes" id="UP000021315">
    <property type="component" value="Unassembled WGS sequence"/>
</dbReference>
<dbReference type="Pfam" id="PF20703">
    <property type="entry name" value="nSTAND1"/>
    <property type="match status" value="1"/>
</dbReference>
<dbReference type="PROSITE" id="PS50005">
    <property type="entry name" value="TPR"/>
    <property type="match status" value="2"/>
</dbReference>
<dbReference type="SUPFAM" id="SSF48452">
    <property type="entry name" value="TPR-like"/>
    <property type="match status" value="2"/>
</dbReference>
<dbReference type="SUPFAM" id="SSF52540">
    <property type="entry name" value="P-loop containing nucleoside triphosphate hydrolases"/>
    <property type="match status" value="1"/>
</dbReference>
<evidence type="ECO:0000259" key="5">
    <source>
        <dbReference type="Pfam" id="PF20703"/>
    </source>
</evidence>
<dbReference type="PANTHER" id="PTHR45641">
    <property type="entry name" value="TETRATRICOPEPTIDE REPEAT PROTEIN (AFU_ORTHOLOGUE AFUA_6G03870)"/>
    <property type="match status" value="1"/>
</dbReference>
<dbReference type="InterPro" id="IPR049052">
    <property type="entry name" value="nSTAND1"/>
</dbReference>
<dbReference type="SMART" id="SM00028">
    <property type="entry name" value="TPR"/>
    <property type="match status" value="6"/>
</dbReference>
<feature type="transmembrane region" description="Helical" evidence="4">
    <location>
        <begin position="441"/>
        <end position="464"/>
    </location>
</feature>
<keyword evidence="2 3" id="KW-0802">TPR repeat</keyword>
<evidence type="ECO:0000256" key="3">
    <source>
        <dbReference type="PROSITE-ProRule" id="PRU00339"/>
    </source>
</evidence>
<dbReference type="STRING" id="1453999.AW06_001038"/>
<keyword evidence="4" id="KW-0472">Membrane</keyword>
<keyword evidence="4" id="KW-0812">Transmembrane</keyword>
<dbReference type="InterPro" id="IPR011990">
    <property type="entry name" value="TPR-like_helical_dom_sf"/>
</dbReference>